<reference evidence="1" key="1">
    <citation type="submission" date="2021-08" db="EMBL/GenBank/DDBJ databases">
        <title>The first chromosome-level gecko genome reveals the dynamic sex chromosomes of Neotropical dwarf geckos (Sphaerodactylidae: Sphaerodactylus).</title>
        <authorList>
            <person name="Pinto B.J."/>
            <person name="Keating S.E."/>
            <person name="Gamble T."/>
        </authorList>
    </citation>
    <scope>NUCLEOTIDE SEQUENCE</scope>
    <source>
        <strain evidence="1">TG3544</strain>
    </source>
</reference>
<name>A0ACB8FM78_9SAUR</name>
<protein>
    <submittedName>
        <fullName evidence="1">Uncharacterized protein</fullName>
    </submittedName>
</protein>
<sequence>MQVCYGENQRPSKWRVLIDPVVTSEFMSPSRRVFNALLFIKIRHQCSICTKSVHNATRFKHRGRNFQQGKKYVHSQDRRYYYNNPINLAMRVFSTRNFKVFFTR</sequence>
<comment type="caution">
    <text evidence="1">The sequence shown here is derived from an EMBL/GenBank/DDBJ whole genome shotgun (WGS) entry which is preliminary data.</text>
</comment>
<evidence type="ECO:0000313" key="2">
    <source>
        <dbReference type="Proteomes" id="UP000827872"/>
    </source>
</evidence>
<evidence type="ECO:0000313" key="1">
    <source>
        <dbReference type="EMBL" id="KAH8006616.1"/>
    </source>
</evidence>
<keyword evidence="2" id="KW-1185">Reference proteome</keyword>
<dbReference type="EMBL" id="CM037619">
    <property type="protein sequence ID" value="KAH8006616.1"/>
    <property type="molecule type" value="Genomic_DNA"/>
</dbReference>
<accession>A0ACB8FM78</accession>
<proteinExistence type="predicted"/>
<gene>
    <name evidence="1" type="ORF">K3G42_009683</name>
</gene>
<organism evidence="1 2">
    <name type="scientific">Sphaerodactylus townsendi</name>
    <dbReference type="NCBI Taxonomy" id="933632"/>
    <lineage>
        <taxon>Eukaryota</taxon>
        <taxon>Metazoa</taxon>
        <taxon>Chordata</taxon>
        <taxon>Craniata</taxon>
        <taxon>Vertebrata</taxon>
        <taxon>Euteleostomi</taxon>
        <taxon>Lepidosauria</taxon>
        <taxon>Squamata</taxon>
        <taxon>Bifurcata</taxon>
        <taxon>Gekkota</taxon>
        <taxon>Sphaerodactylidae</taxon>
        <taxon>Sphaerodactylus</taxon>
    </lineage>
</organism>
<dbReference type="Proteomes" id="UP000827872">
    <property type="component" value="Linkage Group LG06"/>
</dbReference>